<dbReference type="AlphaFoldDB" id="A0A1S1H7R0"/>
<evidence type="ECO:0000313" key="5">
    <source>
        <dbReference type="EMBL" id="OHT18178.1"/>
    </source>
</evidence>
<name>A0A1S1H7R0_9SPHN</name>
<organism evidence="5 6">
    <name type="scientific">Edaphosphingomonas haloaromaticamans</name>
    <dbReference type="NCBI Taxonomy" id="653954"/>
    <lineage>
        <taxon>Bacteria</taxon>
        <taxon>Pseudomonadati</taxon>
        <taxon>Pseudomonadota</taxon>
        <taxon>Alphaproteobacteria</taxon>
        <taxon>Sphingomonadales</taxon>
        <taxon>Rhizorhabdaceae</taxon>
        <taxon>Edaphosphingomonas</taxon>
    </lineage>
</organism>
<comment type="caution">
    <text evidence="5">The sequence shown here is derived from an EMBL/GenBank/DDBJ whole genome shotgun (WGS) entry which is preliminary data.</text>
</comment>
<dbReference type="Proteomes" id="UP000179467">
    <property type="component" value="Unassembled WGS sequence"/>
</dbReference>
<feature type="region of interest" description="Disordered" evidence="4">
    <location>
        <begin position="22"/>
        <end position="46"/>
    </location>
</feature>
<dbReference type="GO" id="GO:0009279">
    <property type="term" value="C:cell outer membrane"/>
    <property type="evidence" value="ECO:0007669"/>
    <property type="project" value="UniProtKB-SubCell"/>
</dbReference>
<keyword evidence="2" id="KW-0472">Membrane</keyword>
<evidence type="ECO:0000256" key="4">
    <source>
        <dbReference type="SAM" id="MobiDB-lite"/>
    </source>
</evidence>
<comment type="subcellular location">
    <subcellularLocation>
        <location evidence="1">Cell outer membrane</location>
    </subcellularLocation>
</comment>
<dbReference type="InterPro" id="IPR036942">
    <property type="entry name" value="Beta-barrel_TonB_sf"/>
</dbReference>
<dbReference type="Gene3D" id="2.40.170.20">
    <property type="entry name" value="TonB-dependent receptor, beta-barrel domain"/>
    <property type="match status" value="1"/>
</dbReference>
<protein>
    <submittedName>
        <fullName evidence="5">Uncharacterized protein</fullName>
    </submittedName>
</protein>
<reference evidence="5 6" key="1">
    <citation type="submission" date="2016-09" db="EMBL/GenBank/DDBJ databases">
        <title>Metabolic pathway, cell adaptation mechanisms and a novel monoxygenase revealed through proteogenomic-transcription analysis of a Sphingomonas haloaromaticamans strain degrading the fungicide ortho-phenylphenol.</title>
        <authorList>
            <person name="Perruchon C."/>
            <person name="Papadopoulou E.S."/>
            <person name="Rousidou C."/>
            <person name="Vasileiadis S."/>
            <person name="Tanou G."/>
            <person name="Amoutzias G."/>
            <person name="Molassiotis A."/>
            <person name="Karpouzas D.G."/>
        </authorList>
    </citation>
    <scope>NUCLEOTIDE SEQUENCE [LARGE SCALE GENOMIC DNA]</scope>
    <source>
        <strain evidence="5 6">P3</strain>
    </source>
</reference>
<keyword evidence="6" id="KW-1185">Reference proteome</keyword>
<accession>A0A1S1H7R0</accession>
<gene>
    <name evidence="5" type="ORF">BHE75_00147</name>
</gene>
<evidence type="ECO:0000313" key="6">
    <source>
        <dbReference type="Proteomes" id="UP000179467"/>
    </source>
</evidence>
<proteinExistence type="predicted"/>
<sequence>MRYEIADRVNVYANYARGYSSGGFNGETNEVGAPKSIPRQGGRLGQAGRFTRCHRRISRLAGRAGSFGFQREGDQRVADLGAEIFVAAGRDGDILAAVLLQSVGDGRRLAAGGKPALP</sequence>
<evidence type="ECO:0000256" key="3">
    <source>
        <dbReference type="ARBA" id="ARBA00023237"/>
    </source>
</evidence>
<evidence type="ECO:0000256" key="1">
    <source>
        <dbReference type="ARBA" id="ARBA00004442"/>
    </source>
</evidence>
<evidence type="ECO:0000256" key="2">
    <source>
        <dbReference type="ARBA" id="ARBA00023136"/>
    </source>
</evidence>
<dbReference type="EMBL" id="MIPT01000001">
    <property type="protein sequence ID" value="OHT18178.1"/>
    <property type="molecule type" value="Genomic_DNA"/>
</dbReference>
<keyword evidence="3" id="KW-0998">Cell outer membrane</keyword>